<organism evidence="4 5">
    <name type="scientific">Flectobacillus longus</name>
    <dbReference type="NCBI Taxonomy" id="2984207"/>
    <lineage>
        <taxon>Bacteria</taxon>
        <taxon>Pseudomonadati</taxon>
        <taxon>Bacteroidota</taxon>
        <taxon>Cytophagia</taxon>
        <taxon>Cytophagales</taxon>
        <taxon>Flectobacillaceae</taxon>
        <taxon>Flectobacillus</taxon>
    </lineage>
</organism>
<evidence type="ECO:0000256" key="1">
    <source>
        <dbReference type="ARBA" id="ARBA00022741"/>
    </source>
</evidence>
<dbReference type="SUPFAM" id="SSF54285">
    <property type="entry name" value="MoaD/ThiS"/>
    <property type="match status" value="1"/>
</dbReference>
<evidence type="ECO:0000313" key="5">
    <source>
        <dbReference type="Proteomes" id="UP001236569"/>
    </source>
</evidence>
<comment type="similarity">
    <text evidence="2">Belongs to the MoaD family.</text>
</comment>
<evidence type="ECO:0000313" key="4">
    <source>
        <dbReference type="EMBL" id="MDI9866703.1"/>
    </source>
</evidence>
<dbReference type="InterPro" id="IPR044672">
    <property type="entry name" value="MOCS2A"/>
</dbReference>
<dbReference type="InterPro" id="IPR012675">
    <property type="entry name" value="Beta-grasp_dom_sf"/>
</dbReference>
<evidence type="ECO:0000256" key="2">
    <source>
        <dbReference type="ARBA" id="ARBA00024200"/>
    </source>
</evidence>
<name>A0ABT6YSX8_9BACT</name>
<evidence type="ECO:0000256" key="3">
    <source>
        <dbReference type="ARBA" id="ARBA00024247"/>
    </source>
</evidence>
<dbReference type="CDD" id="cd00754">
    <property type="entry name" value="Ubl_MoaD"/>
    <property type="match status" value="1"/>
</dbReference>
<keyword evidence="5" id="KW-1185">Reference proteome</keyword>
<keyword evidence="1" id="KW-0547">Nucleotide-binding</keyword>
<proteinExistence type="inferred from homology"/>
<gene>
    <name evidence="4" type="ORF">QM480_20365</name>
</gene>
<dbReference type="PANTHER" id="PTHR33359">
    <property type="entry name" value="MOLYBDOPTERIN SYNTHASE SULFUR CARRIER SUBUNIT"/>
    <property type="match status" value="1"/>
</dbReference>
<dbReference type="InterPro" id="IPR003749">
    <property type="entry name" value="ThiS/MoaD-like"/>
</dbReference>
<dbReference type="PANTHER" id="PTHR33359:SF1">
    <property type="entry name" value="MOLYBDOPTERIN SYNTHASE SULFUR CARRIER SUBUNIT"/>
    <property type="match status" value="1"/>
</dbReference>
<reference evidence="4 5" key="1">
    <citation type="submission" date="2023-05" db="EMBL/GenBank/DDBJ databases">
        <title>Novel species of genus Flectobacillus isolated from stream in China.</title>
        <authorList>
            <person name="Lu H."/>
        </authorList>
    </citation>
    <scope>NUCLEOTIDE SEQUENCE [LARGE SCALE GENOMIC DNA]</scope>
    <source>
        <strain evidence="4 5">DC10W</strain>
    </source>
</reference>
<comment type="caution">
    <text evidence="4">The sequence shown here is derived from an EMBL/GenBank/DDBJ whole genome shotgun (WGS) entry which is preliminary data.</text>
</comment>
<protein>
    <recommendedName>
        <fullName evidence="3">Molybdopterin synthase sulfur carrier subunit</fullName>
    </recommendedName>
</protein>
<sequence>MKYTIALFGITKEIVGSSSTTLEVADMLTTDDLLALLRAEYPKLGAIRSLLLAVNNEYAEQGLALSERDEIALIPPVSGG</sequence>
<accession>A0ABT6YSX8</accession>
<dbReference type="RefSeq" id="WP_283371463.1">
    <property type="nucleotide sequence ID" value="NZ_JASHID010000019.1"/>
</dbReference>
<dbReference type="Gene3D" id="3.10.20.30">
    <property type="match status" value="1"/>
</dbReference>
<dbReference type="InterPro" id="IPR016155">
    <property type="entry name" value="Mopterin_synth/thiamin_S_b"/>
</dbReference>
<dbReference type="Proteomes" id="UP001236569">
    <property type="component" value="Unassembled WGS sequence"/>
</dbReference>
<dbReference type="Pfam" id="PF02597">
    <property type="entry name" value="ThiS"/>
    <property type="match status" value="1"/>
</dbReference>
<dbReference type="EMBL" id="JASHID010000019">
    <property type="protein sequence ID" value="MDI9866703.1"/>
    <property type="molecule type" value="Genomic_DNA"/>
</dbReference>